<dbReference type="Proteomes" id="UP000507470">
    <property type="component" value="Unassembled WGS sequence"/>
</dbReference>
<evidence type="ECO:0000313" key="2">
    <source>
        <dbReference type="EMBL" id="CAC5421159.1"/>
    </source>
</evidence>
<dbReference type="EMBL" id="CACVKT020009226">
    <property type="protein sequence ID" value="CAC5421159.1"/>
    <property type="molecule type" value="Genomic_DNA"/>
</dbReference>
<keyword evidence="1" id="KW-0175">Coiled coil</keyword>
<evidence type="ECO:0000256" key="1">
    <source>
        <dbReference type="SAM" id="Coils"/>
    </source>
</evidence>
<dbReference type="OrthoDB" id="10486464at2759"/>
<sequence>MSNETWFIHYTLLKSPLRIDSSGHNAESFDSYVQVKSKWYTLNNAKQHDIKICTGSTGKSKWYTLNNTKQHDIKICTGSTVFLYDSNYDLKLKSTEAEEKKAQRDQGKIDIVDVNTVTREYDSNSTKQEIQNESNKRVTQEIINRLKNLEGSLTELKDTKKMMMDKLQSMEESLKHGSRNDMNGS</sequence>
<keyword evidence="3" id="KW-1185">Reference proteome</keyword>
<gene>
    <name evidence="2" type="ORF">MCOR_53307</name>
</gene>
<protein>
    <submittedName>
        <fullName evidence="2">Uncharacterized protein</fullName>
    </submittedName>
</protein>
<evidence type="ECO:0000313" key="3">
    <source>
        <dbReference type="Proteomes" id="UP000507470"/>
    </source>
</evidence>
<proteinExistence type="predicted"/>
<name>A0A6J8EKN4_MYTCO</name>
<reference evidence="2 3" key="1">
    <citation type="submission" date="2020-06" db="EMBL/GenBank/DDBJ databases">
        <authorList>
            <person name="Li R."/>
            <person name="Bekaert M."/>
        </authorList>
    </citation>
    <scope>NUCLEOTIDE SEQUENCE [LARGE SCALE GENOMIC DNA]</scope>
    <source>
        <strain evidence="3">wild</strain>
    </source>
</reference>
<organism evidence="2 3">
    <name type="scientific">Mytilus coruscus</name>
    <name type="common">Sea mussel</name>
    <dbReference type="NCBI Taxonomy" id="42192"/>
    <lineage>
        <taxon>Eukaryota</taxon>
        <taxon>Metazoa</taxon>
        <taxon>Spiralia</taxon>
        <taxon>Lophotrochozoa</taxon>
        <taxon>Mollusca</taxon>
        <taxon>Bivalvia</taxon>
        <taxon>Autobranchia</taxon>
        <taxon>Pteriomorphia</taxon>
        <taxon>Mytilida</taxon>
        <taxon>Mytiloidea</taxon>
        <taxon>Mytilidae</taxon>
        <taxon>Mytilinae</taxon>
        <taxon>Mytilus</taxon>
    </lineage>
</organism>
<dbReference type="AlphaFoldDB" id="A0A6J8EKN4"/>
<accession>A0A6J8EKN4</accession>
<feature type="coiled-coil region" evidence="1">
    <location>
        <begin position="139"/>
        <end position="173"/>
    </location>
</feature>